<name>A0A2G5EJ97_AQUCA</name>
<dbReference type="AlphaFoldDB" id="A0A2G5EJ97"/>
<dbReference type="PROSITE" id="PS00674">
    <property type="entry name" value="AAA"/>
    <property type="match status" value="1"/>
</dbReference>
<evidence type="ECO:0000256" key="1">
    <source>
        <dbReference type="RuleBase" id="RU003651"/>
    </source>
</evidence>
<evidence type="ECO:0000313" key="4">
    <source>
        <dbReference type="Proteomes" id="UP000230069"/>
    </source>
</evidence>
<evidence type="ECO:0000313" key="3">
    <source>
        <dbReference type="EMBL" id="PIA55826.1"/>
    </source>
</evidence>
<sequence length="256" mass="29718">MTFTLNLSHHFLSLHDVETITKNEIDSKKENFDNLLTIKEQNKVAKLHTVELDSWKQVTLEHPATFDTLALDHKLKREILEDLDRFIKRREFYKRVGTGKSTLVAAMANYLKFDIYDFELSSVNSNDELRKYLLATSNRSILVIEDIDCSINLQNRDKIKRSKTILEIISWGDERIIIFTTNHKDLLDQALLRPGRMDMHIHLSYCTTEGEVSSHSAEVAEELMKSEDADIALKGLLNFMKRKKIETSFTKPHSCF</sequence>
<dbReference type="OrthoDB" id="10251412at2759"/>
<keyword evidence="1" id="KW-0067">ATP-binding</keyword>
<dbReference type="Proteomes" id="UP000230069">
    <property type="component" value="Unassembled WGS sequence"/>
</dbReference>
<proteinExistence type="inferred from homology"/>
<dbReference type="InParanoid" id="A0A2G5EJ97"/>
<keyword evidence="1" id="KW-0547">Nucleotide-binding</keyword>
<dbReference type="GO" id="GO:0005524">
    <property type="term" value="F:ATP binding"/>
    <property type="evidence" value="ECO:0007669"/>
    <property type="project" value="UniProtKB-KW"/>
</dbReference>
<feature type="domain" description="ATPase AAA-type core" evidence="2">
    <location>
        <begin position="96"/>
        <end position="204"/>
    </location>
</feature>
<dbReference type="STRING" id="218851.A0A2G5EJ97"/>
<dbReference type="GO" id="GO:0016887">
    <property type="term" value="F:ATP hydrolysis activity"/>
    <property type="evidence" value="ECO:0007669"/>
    <property type="project" value="InterPro"/>
</dbReference>
<reference evidence="3 4" key="1">
    <citation type="submission" date="2017-09" db="EMBL/GenBank/DDBJ databases">
        <title>WGS assembly of Aquilegia coerulea Goldsmith.</title>
        <authorList>
            <person name="Hodges S."/>
            <person name="Kramer E."/>
            <person name="Nordborg M."/>
            <person name="Tomkins J."/>
            <person name="Borevitz J."/>
            <person name="Derieg N."/>
            <person name="Yan J."/>
            <person name="Mihaltcheva S."/>
            <person name="Hayes R.D."/>
            <person name="Rokhsar D."/>
        </authorList>
    </citation>
    <scope>NUCLEOTIDE SEQUENCE [LARGE SCALE GENOMIC DNA]</scope>
    <source>
        <strain evidence="4">cv. Goldsmith</strain>
    </source>
</reference>
<dbReference type="Gene3D" id="3.40.50.300">
    <property type="entry name" value="P-loop containing nucleotide triphosphate hydrolases"/>
    <property type="match status" value="1"/>
</dbReference>
<gene>
    <name evidence="3" type="ORF">AQUCO_00700267v1</name>
</gene>
<protein>
    <recommendedName>
        <fullName evidence="2">ATPase AAA-type core domain-containing protein</fullName>
    </recommendedName>
</protein>
<accession>A0A2G5EJ97</accession>
<dbReference type="InterPro" id="IPR050747">
    <property type="entry name" value="Mitochondrial_chaperone_BCS1"/>
</dbReference>
<dbReference type="InterPro" id="IPR003959">
    <property type="entry name" value="ATPase_AAA_core"/>
</dbReference>
<dbReference type="InterPro" id="IPR003960">
    <property type="entry name" value="ATPase_AAA_CS"/>
</dbReference>
<comment type="similarity">
    <text evidence="1">Belongs to the AAA ATPase family.</text>
</comment>
<dbReference type="Pfam" id="PF00004">
    <property type="entry name" value="AAA"/>
    <property type="match status" value="1"/>
</dbReference>
<organism evidence="3 4">
    <name type="scientific">Aquilegia coerulea</name>
    <name type="common">Rocky mountain columbine</name>
    <dbReference type="NCBI Taxonomy" id="218851"/>
    <lineage>
        <taxon>Eukaryota</taxon>
        <taxon>Viridiplantae</taxon>
        <taxon>Streptophyta</taxon>
        <taxon>Embryophyta</taxon>
        <taxon>Tracheophyta</taxon>
        <taxon>Spermatophyta</taxon>
        <taxon>Magnoliopsida</taxon>
        <taxon>Ranunculales</taxon>
        <taxon>Ranunculaceae</taxon>
        <taxon>Thalictroideae</taxon>
        <taxon>Aquilegia</taxon>
    </lineage>
</organism>
<dbReference type="InterPro" id="IPR027417">
    <property type="entry name" value="P-loop_NTPase"/>
</dbReference>
<keyword evidence="4" id="KW-1185">Reference proteome</keyword>
<dbReference type="PANTHER" id="PTHR23070">
    <property type="entry name" value="BCS1 AAA-TYPE ATPASE"/>
    <property type="match status" value="1"/>
</dbReference>
<evidence type="ECO:0000259" key="2">
    <source>
        <dbReference type="Pfam" id="PF00004"/>
    </source>
</evidence>
<dbReference type="SUPFAM" id="SSF52540">
    <property type="entry name" value="P-loop containing nucleoside triphosphate hydrolases"/>
    <property type="match status" value="1"/>
</dbReference>
<dbReference type="EMBL" id="KZ305024">
    <property type="protein sequence ID" value="PIA55826.1"/>
    <property type="molecule type" value="Genomic_DNA"/>
</dbReference>